<dbReference type="EMBL" id="WIXP02000011">
    <property type="protein sequence ID" value="KAF6202989.1"/>
    <property type="molecule type" value="Genomic_DNA"/>
</dbReference>
<dbReference type="InterPro" id="IPR036236">
    <property type="entry name" value="Znf_C2H2_sf"/>
</dbReference>
<reference evidence="3" key="1">
    <citation type="journal article" date="2021" name="Mol. Ecol. Resour.">
        <title>Apolygus lucorum genome provides insights into omnivorousness and mesophyll feeding.</title>
        <authorList>
            <person name="Liu Y."/>
            <person name="Liu H."/>
            <person name="Wang H."/>
            <person name="Huang T."/>
            <person name="Liu B."/>
            <person name="Yang B."/>
            <person name="Yin L."/>
            <person name="Li B."/>
            <person name="Zhang Y."/>
            <person name="Zhang S."/>
            <person name="Jiang F."/>
            <person name="Zhang X."/>
            <person name="Ren Y."/>
            <person name="Wang B."/>
            <person name="Wang S."/>
            <person name="Lu Y."/>
            <person name="Wu K."/>
            <person name="Fan W."/>
            <person name="Wang G."/>
        </authorList>
    </citation>
    <scope>NUCLEOTIDE SEQUENCE</scope>
    <source>
        <strain evidence="3">12Hb</strain>
    </source>
</reference>
<keyword evidence="1" id="KW-0479">Metal-binding</keyword>
<sequence length="93" mass="10506">MPLPVKYLIPGGSFHAKRFACGMCQRTYTTKSNLVRHLKFECGKDPQFECPVCPYKAKIKDNLKAHIATKHYRSGGEYIAYHSQVNDGLSVSK</sequence>
<evidence type="ECO:0000313" key="3">
    <source>
        <dbReference type="EMBL" id="KAF6202989.1"/>
    </source>
</evidence>
<keyword evidence="4" id="KW-1185">Reference proteome</keyword>
<dbReference type="GO" id="GO:0008270">
    <property type="term" value="F:zinc ion binding"/>
    <property type="evidence" value="ECO:0007669"/>
    <property type="project" value="UniProtKB-KW"/>
</dbReference>
<dbReference type="Proteomes" id="UP000466442">
    <property type="component" value="Unassembled WGS sequence"/>
</dbReference>
<dbReference type="SMART" id="SM00355">
    <property type="entry name" value="ZnF_C2H2"/>
    <property type="match status" value="2"/>
</dbReference>
<dbReference type="Pfam" id="PF00096">
    <property type="entry name" value="zf-C2H2"/>
    <property type="match status" value="2"/>
</dbReference>
<name>A0A8S9X3F7_APOLU</name>
<organism evidence="3 4">
    <name type="scientific">Apolygus lucorum</name>
    <name type="common">Small green plant bug</name>
    <name type="synonym">Lygocoris lucorum</name>
    <dbReference type="NCBI Taxonomy" id="248454"/>
    <lineage>
        <taxon>Eukaryota</taxon>
        <taxon>Metazoa</taxon>
        <taxon>Ecdysozoa</taxon>
        <taxon>Arthropoda</taxon>
        <taxon>Hexapoda</taxon>
        <taxon>Insecta</taxon>
        <taxon>Pterygota</taxon>
        <taxon>Neoptera</taxon>
        <taxon>Paraneoptera</taxon>
        <taxon>Hemiptera</taxon>
        <taxon>Heteroptera</taxon>
        <taxon>Panheteroptera</taxon>
        <taxon>Cimicomorpha</taxon>
        <taxon>Miridae</taxon>
        <taxon>Mirini</taxon>
        <taxon>Apolygus</taxon>
    </lineage>
</organism>
<dbReference type="SUPFAM" id="SSF57667">
    <property type="entry name" value="beta-beta-alpha zinc fingers"/>
    <property type="match status" value="1"/>
</dbReference>
<feature type="domain" description="C2H2-type" evidence="2">
    <location>
        <begin position="19"/>
        <end position="46"/>
    </location>
</feature>
<evidence type="ECO:0000259" key="2">
    <source>
        <dbReference type="PROSITE" id="PS50157"/>
    </source>
</evidence>
<gene>
    <name evidence="3" type="ORF">GE061_003401</name>
</gene>
<dbReference type="InterPro" id="IPR013087">
    <property type="entry name" value="Znf_C2H2_type"/>
</dbReference>
<dbReference type="PROSITE" id="PS50157">
    <property type="entry name" value="ZINC_FINGER_C2H2_2"/>
    <property type="match status" value="1"/>
</dbReference>
<keyword evidence="1" id="KW-0862">Zinc</keyword>
<evidence type="ECO:0000256" key="1">
    <source>
        <dbReference type="PROSITE-ProRule" id="PRU00042"/>
    </source>
</evidence>
<dbReference type="Gene3D" id="3.30.160.60">
    <property type="entry name" value="Classic Zinc Finger"/>
    <property type="match status" value="2"/>
</dbReference>
<comment type="caution">
    <text evidence="3">The sequence shown here is derived from an EMBL/GenBank/DDBJ whole genome shotgun (WGS) entry which is preliminary data.</text>
</comment>
<dbReference type="OrthoDB" id="8186305at2759"/>
<proteinExistence type="predicted"/>
<evidence type="ECO:0000313" key="4">
    <source>
        <dbReference type="Proteomes" id="UP000466442"/>
    </source>
</evidence>
<accession>A0A8S9X3F7</accession>
<protein>
    <recommendedName>
        <fullName evidence="2">C2H2-type domain-containing protein</fullName>
    </recommendedName>
</protein>
<dbReference type="AlphaFoldDB" id="A0A8S9X3F7"/>
<keyword evidence="1" id="KW-0863">Zinc-finger</keyword>